<comment type="function">
    <text evidence="7">Part of the ABC transporter complex PotABCD involved in spermidine/putrescine import. Responsible for energy coupling to the transport system.</text>
</comment>
<dbReference type="PROSITE" id="PS00211">
    <property type="entry name" value="ABC_TRANSPORTER_1"/>
    <property type="match status" value="1"/>
</dbReference>
<evidence type="ECO:0000256" key="7">
    <source>
        <dbReference type="RuleBase" id="RU364083"/>
    </source>
</evidence>
<dbReference type="InterPro" id="IPR027417">
    <property type="entry name" value="P-loop_NTPase"/>
</dbReference>
<dbReference type="EMBL" id="CP076362">
    <property type="protein sequence ID" value="QWK92155.1"/>
    <property type="molecule type" value="Genomic_DNA"/>
</dbReference>
<dbReference type="Pfam" id="PF00005">
    <property type="entry name" value="ABC_tran"/>
    <property type="match status" value="1"/>
</dbReference>
<dbReference type="InterPro" id="IPR003439">
    <property type="entry name" value="ABC_transporter-like_ATP-bd"/>
</dbReference>
<geneLocation type="plasmid" evidence="9 10">
    <name>p1</name>
</geneLocation>
<dbReference type="RefSeq" id="WP_260692154.1">
    <property type="nucleotide sequence ID" value="NZ_CP076362.1"/>
</dbReference>
<dbReference type="GO" id="GO:0005524">
    <property type="term" value="F:ATP binding"/>
    <property type="evidence" value="ECO:0007669"/>
    <property type="project" value="UniProtKB-KW"/>
</dbReference>
<name>A0A975P960_9RHOB</name>
<dbReference type="SUPFAM" id="SSF52540">
    <property type="entry name" value="P-loop containing nucleoside triphosphate hydrolases"/>
    <property type="match status" value="1"/>
</dbReference>
<gene>
    <name evidence="7" type="primary">potA</name>
    <name evidence="9" type="ORF">KM031_17810</name>
</gene>
<dbReference type="InterPro" id="IPR013611">
    <property type="entry name" value="Transp-assoc_OB_typ2"/>
</dbReference>
<dbReference type="PROSITE" id="PS50893">
    <property type="entry name" value="ABC_TRANSPORTER_2"/>
    <property type="match status" value="1"/>
</dbReference>
<dbReference type="GO" id="GO:0015847">
    <property type="term" value="P:putrescine transport"/>
    <property type="evidence" value="ECO:0007669"/>
    <property type="project" value="UniProtKB-ARBA"/>
</dbReference>
<dbReference type="GO" id="GO:0016887">
    <property type="term" value="F:ATP hydrolysis activity"/>
    <property type="evidence" value="ECO:0007669"/>
    <property type="project" value="InterPro"/>
</dbReference>
<keyword evidence="6 7" id="KW-0472">Membrane</keyword>
<comment type="subunit">
    <text evidence="7">The complex is composed of two ATP-binding proteins (PotA), two transmembrane proteins (PotB and PotC) and a solute-binding protein (PotD).</text>
</comment>
<keyword evidence="9" id="KW-0614">Plasmid</keyword>
<dbReference type="EC" id="7.6.2.11" evidence="7"/>
<dbReference type="Pfam" id="PF08402">
    <property type="entry name" value="TOBE_2"/>
    <property type="match status" value="1"/>
</dbReference>
<dbReference type="Gene3D" id="3.40.50.300">
    <property type="entry name" value="P-loop containing nucleotide triphosphate hydrolases"/>
    <property type="match status" value="1"/>
</dbReference>
<keyword evidence="5 7" id="KW-1278">Translocase</keyword>
<dbReference type="InterPro" id="IPR005893">
    <property type="entry name" value="PotA-like"/>
</dbReference>
<comment type="similarity">
    <text evidence="7">Belongs to the ABC transporter superfamily. Spermidine/putrescine importer (TC 3.A.1.11.1) family.</text>
</comment>
<dbReference type="GO" id="GO:0043190">
    <property type="term" value="C:ATP-binding cassette (ABC) transporter complex"/>
    <property type="evidence" value="ECO:0007669"/>
    <property type="project" value="InterPro"/>
</dbReference>
<keyword evidence="1 7" id="KW-0813">Transport</keyword>
<dbReference type="SUPFAM" id="SSF50331">
    <property type="entry name" value="MOP-like"/>
    <property type="match status" value="1"/>
</dbReference>
<dbReference type="AlphaFoldDB" id="A0A975P960"/>
<dbReference type="Gene3D" id="2.40.50.100">
    <property type="match status" value="1"/>
</dbReference>
<dbReference type="PANTHER" id="PTHR42781:SF6">
    <property type="entry name" value="SPERMIDINE_PUTRESCINE IMPORT ATP-BINDING PROTEIN POTA"/>
    <property type="match status" value="1"/>
</dbReference>
<comment type="catalytic activity">
    <reaction evidence="7">
        <text>ATP + H2O + polyamine-[polyamine-binding protein]Side 1 = ADP + phosphate + polyamineSide 2 + [polyamine-binding protein]Side 1.</text>
        <dbReference type="EC" id="7.6.2.11"/>
    </reaction>
</comment>
<sequence>MVAQQTQTLSAPFVEFRDISKTYDGASNVVDGLSLSIQRGEFVTLLGPSGSGKTTLLMMLAGFENPTGGEIHLAGKRLDRTPAYKRNMGVVFQSYALFPHMTVAQNIAYPLKQRRIPKGDIDRRVETALEKVHMGKFASRLPTQLSGGQQQRIALARALVSEPDVVLMDEPLGALDKQLREHMQIEIKRLHEELGMTVVYVTHDQSEALTMSNRIAVFNRGTILQIGTPQEIYEEPNCSFVGNFIGEINNFHGKVTAVEGAFARVRLSCGTEVQGLNVLNAVICQTVNLAVRPERLALAADGQGGLGAVRGVVRTLIYHGDHLRYEVEVAGCKGITARSSLERTDRFEPGTAIDLSWPRERARVLDREEGK</sequence>
<dbReference type="InterPro" id="IPR017871">
    <property type="entry name" value="ABC_transporter-like_CS"/>
</dbReference>
<organism evidence="9 10">
    <name type="scientific">Gemmobacter fulvus</name>
    <dbReference type="NCBI Taxonomy" id="2840474"/>
    <lineage>
        <taxon>Bacteria</taxon>
        <taxon>Pseudomonadati</taxon>
        <taxon>Pseudomonadota</taxon>
        <taxon>Alphaproteobacteria</taxon>
        <taxon>Rhodobacterales</taxon>
        <taxon>Paracoccaceae</taxon>
        <taxon>Gemmobacter</taxon>
    </lineage>
</organism>
<feature type="domain" description="ABC transporter" evidence="8">
    <location>
        <begin position="14"/>
        <end position="245"/>
    </location>
</feature>
<accession>A0A975P960</accession>
<keyword evidence="10" id="KW-1185">Reference proteome</keyword>
<evidence type="ECO:0000256" key="6">
    <source>
        <dbReference type="ARBA" id="ARBA00023136"/>
    </source>
</evidence>
<dbReference type="SMART" id="SM00382">
    <property type="entry name" value="AAA"/>
    <property type="match status" value="1"/>
</dbReference>
<keyword evidence="4 7" id="KW-0067">ATP-binding</keyword>
<evidence type="ECO:0000259" key="8">
    <source>
        <dbReference type="PROSITE" id="PS50893"/>
    </source>
</evidence>
<dbReference type="InterPro" id="IPR050093">
    <property type="entry name" value="ABC_SmlMolc_Importer"/>
</dbReference>
<dbReference type="GO" id="GO:0015417">
    <property type="term" value="F:ABC-type polyamine transporter activity"/>
    <property type="evidence" value="ECO:0007669"/>
    <property type="project" value="UniProtKB-EC"/>
</dbReference>
<evidence type="ECO:0000256" key="3">
    <source>
        <dbReference type="ARBA" id="ARBA00022741"/>
    </source>
</evidence>
<dbReference type="InterPro" id="IPR008995">
    <property type="entry name" value="Mo/tungstate-bd_C_term_dom"/>
</dbReference>
<protein>
    <recommendedName>
        <fullName evidence="7">Spermidine/putrescine import ATP-binding protein PotA</fullName>
        <ecNumber evidence="7">7.6.2.11</ecNumber>
    </recommendedName>
</protein>
<proteinExistence type="inferred from homology"/>
<evidence type="ECO:0000256" key="2">
    <source>
        <dbReference type="ARBA" id="ARBA00022475"/>
    </source>
</evidence>
<dbReference type="Proteomes" id="UP000679352">
    <property type="component" value="Plasmid p1"/>
</dbReference>
<dbReference type="InterPro" id="IPR003593">
    <property type="entry name" value="AAA+_ATPase"/>
</dbReference>
<evidence type="ECO:0000256" key="1">
    <source>
        <dbReference type="ARBA" id="ARBA00022448"/>
    </source>
</evidence>
<keyword evidence="2 7" id="KW-1003">Cell membrane</keyword>
<dbReference type="NCBIfam" id="TIGR01187">
    <property type="entry name" value="potA"/>
    <property type="match status" value="1"/>
</dbReference>
<evidence type="ECO:0000313" key="10">
    <source>
        <dbReference type="Proteomes" id="UP000679352"/>
    </source>
</evidence>
<evidence type="ECO:0000256" key="4">
    <source>
        <dbReference type="ARBA" id="ARBA00022840"/>
    </source>
</evidence>
<reference evidence="9" key="1">
    <citation type="submission" date="2021-06" db="EMBL/GenBank/DDBJ databases">
        <authorList>
            <person name="Lee C.-S."/>
            <person name="Jin L."/>
        </authorList>
    </citation>
    <scope>NUCLEOTIDE SEQUENCE</scope>
    <source>
        <strain evidence="9">Con5</strain>
        <plasmid evidence="9">p1</plasmid>
    </source>
</reference>
<dbReference type="KEGG" id="gfu:KM031_17810"/>
<keyword evidence="3 7" id="KW-0547">Nucleotide-binding</keyword>
<evidence type="ECO:0000313" key="9">
    <source>
        <dbReference type="EMBL" id="QWK92155.1"/>
    </source>
</evidence>
<evidence type="ECO:0000256" key="5">
    <source>
        <dbReference type="ARBA" id="ARBA00022967"/>
    </source>
</evidence>
<dbReference type="PANTHER" id="PTHR42781">
    <property type="entry name" value="SPERMIDINE/PUTRESCINE IMPORT ATP-BINDING PROTEIN POTA"/>
    <property type="match status" value="1"/>
</dbReference>
<dbReference type="FunFam" id="3.40.50.300:FF:000133">
    <property type="entry name" value="Spermidine/putrescine import ATP-binding protein PotA"/>
    <property type="match status" value="1"/>
</dbReference>